<reference evidence="7" key="1">
    <citation type="submission" date="2019-05" db="EMBL/GenBank/DDBJ databases">
        <title>Isolation, diversity and antifungal activity of Actinobacteria from wheat.</title>
        <authorList>
            <person name="Yu B."/>
        </authorList>
    </citation>
    <scope>NUCLEOTIDE SEQUENCE [LARGE SCALE GENOMIC DNA]</scope>
    <source>
        <strain evidence="7">NEAU-HEGS1-5</strain>
    </source>
</reference>
<name>A0A5R8YWG0_9ACTN</name>
<protein>
    <recommendedName>
        <fullName evidence="6">Protein kinase domain-containing protein</fullName>
    </recommendedName>
</protein>
<keyword evidence="3" id="KW-0378">Hydrolase</keyword>
<dbReference type="OrthoDB" id="9757917at2"/>
<dbReference type="SUPFAM" id="SSF52540">
    <property type="entry name" value="P-loop containing nucleoside triphosphate hydrolases"/>
    <property type="match status" value="1"/>
</dbReference>
<dbReference type="InterPro" id="IPR050534">
    <property type="entry name" value="Coronavir_polyprotein_1ab"/>
</dbReference>
<dbReference type="InterPro" id="IPR027417">
    <property type="entry name" value="P-loop_NTPase"/>
</dbReference>
<dbReference type="GO" id="GO:0043139">
    <property type="term" value="F:5'-3' DNA helicase activity"/>
    <property type="evidence" value="ECO:0007669"/>
    <property type="project" value="TreeGrafter"/>
</dbReference>
<keyword evidence="4" id="KW-0347">Helicase</keyword>
<dbReference type="Pfam" id="PF13087">
    <property type="entry name" value="AAA_12"/>
    <property type="match status" value="1"/>
</dbReference>
<keyword evidence="5" id="KW-0067">ATP-binding</keyword>
<dbReference type="Gene3D" id="3.40.50.300">
    <property type="entry name" value="P-loop containing nucleotide triphosphate hydrolases"/>
    <property type="match status" value="2"/>
</dbReference>
<dbReference type="PANTHER" id="PTHR43788">
    <property type="entry name" value="DNA2/NAM7 HELICASE FAMILY MEMBER"/>
    <property type="match status" value="1"/>
</dbReference>
<evidence type="ECO:0000256" key="4">
    <source>
        <dbReference type="ARBA" id="ARBA00022806"/>
    </source>
</evidence>
<keyword evidence="2" id="KW-0547">Nucleotide-binding</keyword>
<dbReference type="Pfam" id="PF13086">
    <property type="entry name" value="AAA_11"/>
    <property type="match status" value="2"/>
</dbReference>
<dbReference type="InterPro" id="IPR011009">
    <property type="entry name" value="Kinase-like_dom_sf"/>
</dbReference>
<accession>A0A5R8YWG0</accession>
<dbReference type="Proteomes" id="UP000309033">
    <property type="component" value="Unassembled WGS sequence"/>
</dbReference>
<organism evidence="7 8">
    <name type="scientific">Microbispora triticiradicis</name>
    <dbReference type="NCBI Taxonomy" id="2200763"/>
    <lineage>
        <taxon>Bacteria</taxon>
        <taxon>Bacillati</taxon>
        <taxon>Actinomycetota</taxon>
        <taxon>Actinomycetes</taxon>
        <taxon>Streptosporangiales</taxon>
        <taxon>Streptosporangiaceae</taxon>
        <taxon>Microbispora</taxon>
    </lineage>
</organism>
<evidence type="ECO:0000313" key="7">
    <source>
        <dbReference type="EMBL" id="TLP57839.1"/>
    </source>
</evidence>
<proteinExistence type="inferred from homology"/>
<dbReference type="SUPFAM" id="SSF56112">
    <property type="entry name" value="Protein kinase-like (PK-like)"/>
    <property type="match status" value="1"/>
</dbReference>
<sequence>MLSRDRQAYDSPVGGPGTICPDWPRCVTNCSLFARFLDRADKRKHMMVKERGMGLGMPNDSDVDKLVHHFCCAATTAHYGPYTPPDGPNGHLTGSALIPGRLYRYRLVDREQMPVDIHVYVGLADIGGMLWEQEIRVLLRLGVSALPGLAEILEGGYEDAATTAAVGTSVQGIAFVATRGSDYTLEDPGASEAMRARPLVALSQFVLLADALAELHDLGVTHRNLMSAAIYADIDADTPRLWIARFEMSALIGNLLRSSLDSGTRRDELRELFLGVEPDRRQLACLPPERVQFLFPDDHAEGLRDTATADVYGLAAIVWEWFCNPDDLPDVPIDWADHASVRAAHEALGKAMRQALACSSTLPTRLTDVLTAMLDVRPSARPTAAEVATRLRQDSDALRVSLDSTRRERPFLVVHMPRQSDETLLARDWISQSATTEPGREELAAFIVEDLQNARLVLSPHGAEPFVRGGSAAERREARFVLLGRRIAWFCQYFWRRTWAGQSPPLEEALIIKYVVERTSPRVERMIDELARDPLRVEVPGIETVAMTIDARSMDAQLAGRPSWKELVDQLTPPTPESGRDLEYGRALDWLLTFQGAELRARTYPFTRVGALGDEVKVEWERETDRQYVLRDALLTKLADSPWLRPAFGDFFGNLEEEDHGYALVEVGEDENGRPRWLAERSVWQVSHKEGEDRVILRRRPGHGGRALPAKGWLRPYSDQGTQSALNRQADARWDLLEARGLLSQLRNPRSIRTPQQRWEQAGAELEGENSQETVRSMLACQPLYAIQGPPGTGKTTVVAEAVAGYLEAEPTARVLVSAQSGYALDNLAQRILERVGELGPDGKPADEWPGVALRITSYSGTPPTPTVQPWTRSELAVRQAGRIRARVGQVLRDRVGSDSLRLVLEEWAHLLDPGTGDNVHLELGDRLERAANLVFATCATATAQAVTPSGTRSRFDWVIVEEAAKAWPTELSMPLSRGTRWTLIGDHKQLGAHRRADFERFLDSCRADPNPEIADLFHRREDYLDVFDTFRRLFRPLDDPNLTDEARTRLPLRRLTTQFRMRPPIAEIVSRVFYPEPNAARLPDGLPPGTLTSGREVAASPLRKPQALAGASVVWIDTHDVADCADEPRWRNPGEARVVGALVDLCNPRPEPYQNGFSGEPLAVLTPYRQQLDQLRQYGALRDYLYTIHSFQGREADIVITSLVRDRQRGHAEQTWASLGHLAQRNLINVMMSRARKLLVIVGDFHHFSRVDADTSLDDDERFWGRLCTAVQLYGTVVPATEVIGE</sequence>
<comment type="similarity">
    <text evidence="1">Belongs to the DNA2/NAM7 helicase family.</text>
</comment>
<keyword evidence="8" id="KW-1185">Reference proteome</keyword>
<feature type="domain" description="Protein kinase" evidence="6">
    <location>
        <begin position="49"/>
        <end position="412"/>
    </location>
</feature>
<dbReference type="InterPro" id="IPR041677">
    <property type="entry name" value="DNA2/NAM7_AAA_11"/>
</dbReference>
<gene>
    <name evidence="7" type="ORF">FED44_19945</name>
</gene>
<dbReference type="Gene3D" id="1.10.510.10">
    <property type="entry name" value="Transferase(Phosphotransferase) domain 1"/>
    <property type="match status" value="1"/>
</dbReference>
<dbReference type="InterPro" id="IPR000719">
    <property type="entry name" value="Prot_kinase_dom"/>
</dbReference>
<dbReference type="PROSITE" id="PS50011">
    <property type="entry name" value="PROTEIN_KINASE_DOM"/>
    <property type="match status" value="1"/>
</dbReference>
<comment type="caution">
    <text evidence="7">The sequence shown here is derived from an EMBL/GenBank/DDBJ whole genome shotgun (WGS) entry which is preliminary data.</text>
</comment>
<dbReference type="PANTHER" id="PTHR43788:SF16">
    <property type="entry name" value="HELICASE WITH ZINC FINGER 2"/>
    <property type="match status" value="1"/>
</dbReference>
<evidence type="ECO:0000256" key="3">
    <source>
        <dbReference type="ARBA" id="ARBA00022801"/>
    </source>
</evidence>
<dbReference type="InterPro" id="IPR041679">
    <property type="entry name" value="DNA2/NAM7-like_C"/>
</dbReference>
<evidence type="ECO:0000259" key="6">
    <source>
        <dbReference type="PROSITE" id="PS50011"/>
    </source>
</evidence>
<evidence type="ECO:0000313" key="8">
    <source>
        <dbReference type="Proteomes" id="UP000309033"/>
    </source>
</evidence>
<dbReference type="GO" id="GO:0016787">
    <property type="term" value="F:hydrolase activity"/>
    <property type="evidence" value="ECO:0007669"/>
    <property type="project" value="UniProtKB-KW"/>
</dbReference>
<evidence type="ECO:0000256" key="1">
    <source>
        <dbReference type="ARBA" id="ARBA00007913"/>
    </source>
</evidence>
<dbReference type="CDD" id="cd18808">
    <property type="entry name" value="SF1_C_Upf1"/>
    <property type="match status" value="1"/>
</dbReference>
<evidence type="ECO:0000256" key="5">
    <source>
        <dbReference type="ARBA" id="ARBA00022840"/>
    </source>
</evidence>
<dbReference type="InterPro" id="IPR047187">
    <property type="entry name" value="SF1_C_Upf1"/>
</dbReference>
<dbReference type="GO" id="GO:0005524">
    <property type="term" value="F:ATP binding"/>
    <property type="evidence" value="ECO:0007669"/>
    <property type="project" value="UniProtKB-KW"/>
</dbReference>
<dbReference type="EMBL" id="VANP01000007">
    <property type="protein sequence ID" value="TLP57839.1"/>
    <property type="molecule type" value="Genomic_DNA"/>
</dbReference>
<dbReference type="GO" id="GO:0004672">
    <property type="term" value="F:protein kinase activity"/>
    <property type="evidence" value="ECO:0007669"/>
    <property type="project" value="InterPro"/>
</dbReference>
<evidence type="ECO:0000256" key="2">
    <source>
        <dbReference type="ARBA" id="ARBA00022741"/>
    </source>
</evidence>